<dbReference type="GO" id="GO:0006457">
    <property type="term" value="P:protein folding"/>
    <property type="evidence" value="ECO:0007669"/>
    <property type="project" value="TreeGrafter"/>
</dbReference>
<dbReference type="AlphaFoldDB" id="A0A6C0AX79"/>
<sequence>MVFRYKKNINFLIICYMTPNFSSYFSPRNIMLLLVTIFLIYIIAISINKYVYPMLDNNDFSGNKEFVKKGSSSSSSGGSGSSTKDAEILFFYADWCPHCKQAKPEWAKFKEENHETEVNGYRILCIDVNCTSELGESGQLIKTYDVEGFPTVKMKADGKIIEYEAKVSKQNLDLFVKKML</sequence>
<dbReference type="GO" id="GO:0005783">
    <property type="term" value="C:endoplasmic reticulum"/>
    <property type="evidence" value="ECO:0007669"/>
    <property type="project" value="TreeGrafter"/>
</dbReference>
<dbReference type="GO" id="GO:0003756">
    <property type="term" value="F:protein disulfide isomerase activity"/>
    <property type="evidence" value="ECO:0007669"/>
    <property type="project" value="TreeGrafter"/>
</dbReference>
<dbReference type="PANTHER" id="PTHR45672:SF3">
    <property type="entry name" value="THIOREDOXIN DOMAIN-CONTAINING PROTEIN 5"/>
    <property type="match status" value="1"/>
</dbReference>
<keyword evidence="3" id="KW-0812">Transmembrane</keyword>
<dbReference type="SUPFAM" id="SSF52833">
    <property type="entry name" value="Thioredoxin-like"/>
    <property type="match status" value="1"/>
</dbReference>
<dbReference type="InterPro" id="IPR051063">
    <property type="entry name" value="PDI"/>
</dbReference>
<keyword evidence="3" id="KW-0472">Membrane</keyword>
<feature type="transmembrane region" description="Helical" evidence="3">
    <location>
        <begin position="30"/>
        <end position="51"/>
    </location>
</feature>
<proteinExistence type="inferred from homology"/>
<dbReference type="Pfam" id="PF00085">
    <property type="entry name" value="Thioredoxin"/>
    <property type="match status" value="1"/>
</dbReference>
<evidence type="ECO:0000256" key="3">
    <source>
        <dbReference type="SAM" id="Phobius"/>
    </source>
</evidence>
<evidence type="ECO:0000259" key="4">
    <source>
        <dbReference type="PROSITE" id="PS51352"/>
    </source>
</evidence>
<comment type="similarity">
    <text evidence="1">Belongs to the protein disulfide isomerase family.</text>
</comment>
<protein>
    <recommendedName>
        <fullName evidence="4">Thioredoxin domain-containing protein</fullName>
    </recommendedName>
</protein>
<dbReference type="Gene3D" id="3.40.30.10">
    <property type="entry name" value="Glutaredoxin"/>
    <property type="match status" value="1"/>
</dbReference>
<dbReference type="InterPro" id="IPR013766">
    <property type="entry name" value="Thioredoxin_domain"/>
</dbReference>
<dbReference type="InterPro" id="IPR036249">
    <property type="entry name" value="Thioredoxin-like_sf"/>
</dbReference>
<dbReference type="EMBL" id="MN738773">
    <property type="protein sequence ID" value="QHS84136.1"/>
    <property type="molecule type" value="Genomic_DNA"/>
</dbReference>
<organism evidence="5">
    <name type="scientific">viral metagenome</name>
    <dbReference type="NCBI Taxonomy" id="1070528"/>
    <lineage>
        <taxon>unclassified sequences</taxon>
        <taxon>metagenomes</taxon>
        <taxon>organismal metagenomes</taxon>
    </lineage>
</organism>
<name>A0A6C0AX79_9ZZZZ</name>
<evidence type="ECO:0000256" key="2">
    <source>
        <dbReference type="ARBA" id="ARBA00022729"/>
    </source>
</evidence>
<dbReference type="PANTHER" id="PTHR45672">
    <property type="entry name" value="PROTEIN DISULFIDE-ISOMERASE C17H9.14C-RELATED"/>
    <property type="match status" value="1"/>
</dbReference>
<evidence type="ECO:0000256" key="1">
    <source>
        <dbReference type="ARBA" id="ARBA00006347"/>
    </source>
</evidence>
<accession>A0A6C0AX79</accession>
<reference evidence="5" key="1">
    <citation type="journal article" date="2020" name="Nature">
        <title>Giant virus diversity and host interactions through global metagenomics.</title>
        <authorList>
            <person name="Schulz F."/>
            <person name="Roux S."/>
            <person name="Paez-Espino D."/>
            <person name="Jungbluth S."/>
            <person name="Walsh D.A."/>
            <person name="Denef V.J."/>
            <person name="McMahon K.D."/>
            <person name="Konstantinidis K.T."/>
            <person name="Eloe-Fadrosh E.A."/>
            <person name="Kyrpides N.C."/>
            <person name="Woyke T."/>
        </authorList>
    </citation>
    <scope>NUCLEOTIDE SEQUENCE</scope>
    <source>
        <strain evidence="5">GVMAG-S-ERX555965-48</strain>
    </source>
</reference>
<dbReference type="CDD" id="cd02961">
    <property type="entry name" value="PDI_a_family"/>
    <property type="match status" value="1"/>
</dbReference>
<keyword evidence="3" id="KW-1133">Transmembrane helix</keyword>
<keyword evidence="2" id="KW-0732">Signal</keyword>
<feature type="domain" description="Thioredoxin" evidence="4">
    <location>
        <begin position="46"/>
        <end position="180"/>
    </location>
</feature>
<dbReference type="PROSITE" id="PS51352">
    <property type="entry name" value="THIOREDOXIN_2"/>
    <property type="match status" value="1"/>
</dbReference>
<evidence type="ECO:0000313" key="5">
    <source>
        <dbReference type="EMBL" id="QHS84136.1"/>
    </source>
</evidence>